<evidence type="ECO:0000256" key="5">
    <source>
        <dbReference type="ARBA" id="ARBA00022801"/>
    </source>
</evidence>
<evidence type="ECO:0000256" key="1">
    <source>
        <dbReference type="ARBA" id="ARBA00000553"/>
    </source>
</evidence>
<keyword evidence="6" id="KW-0862">Zinc</keyword>
<keyword evidence="4" id="KW-0479">Metal-binding</keyword>
<evidence type="ECO:0000313" key="11">
    <source>
        <dbReference type="EMBL" id="GGC03263.1"/>
    </source>
</evidence>
<dbReference type="GO" id="GO:0005507">
    <property type="term" value="F:copper ion binding"/>
    <property type="evidence" value="ECO:0007669"/>
    <property type="project" value="TreeGrafter"/>
</dbReference>
<dbReference type="AlphaFoldDB" id="A0A8J2UKE5"/>
<dbReference type="Pfam" id="PF02578">
    <property type="entry name" value="Cu-oxidase_4"/>
    <property type="match status" value="1"/>
</dbReference>
<comment type="catalytic activity">
    <reaction evidence="8">
        <text>adenosine + phosphate = alpha-D-ribose 1-phosphate + adenine</text>
        <dbReference type="Rhea" id="RHEA:27642"/>
        <dbReference type="ChEBI" id="CHEBI:16335"/>
        <dbReference type="ChEBI" id="CHEBI:16708"/>
        <dbReference type="ChEBI" id="CHEBI:43474"/>
        <dbReference type="ChEBI" id="CHEBI:57720"/>
        <dbReference type="EC" id="2.4.2.1"/>
    </reaction>
    <physiologicalReaction direction="left-to-right" evidence="8">
        <dbReference type="Rhea" id="RHEA:27643"/>
    </physiologicalReaction>
</comment>
<keyword evidence="5" id="KW-0378">Hydrolase</keyword>
<sequence>MAFSAPFPVIVPQWRVPMPGVGALMTTRIGGVSEGVHGDRHGSGGLNLGMHVGDDPAHVARNRAVLRNCVPAEPAWLTQVHGNRVLDASQVADAPEADAVFATKAGVVCAIMTADCLPVLLTDLDGRVVAAAHAGWRGLAGGVLESTVARMRSVGAGTLQAWLGPAIGPTRFEVGEDVKAAFGERRPHTSAFFHPIPGHDMPRKYLCDIYGLARAILAELDIVLVSGGDCCTVDDPERFFSFRRDGVTGRMAALIWRC</sequence>
<reference evidence="11" key="1">
    <citation type="journal article" date="2014" name="Int. J. Syst. Evol. Microbiol.">
        <title>Complete genome sequence of Corynebacterium casei LMG S-19264T (=DSM 44701T), isolated from a smear-ripened cheese.</title>
        <authorList>
            <consortium name="US DOE Joint Genome Institute (JGI-PGF)"/>
            <person name="Walter F."/>
            <person name="Albersmeier A."/>
            <person name="Kalinowski J."/>
            <person name="Ruckert C."/>
        </authorList>
    </citation>
    <scope>NUCLEOTIDE SEQUENCE</scope>
    <source>
        <strain evidence="11">CCM 7086</strain>
    </source>
</reference>
<keyword evidence="3" id="KW-0808">Transferase</keyword>
<comment type="caution">
    <text evidence="11">The sequence shown here is derived from an EMBL/GenBank/DDBJ whole genome shotgun (WGS) entry which is preliminary data.</text>
</comment>
<dbReference type="RefSeq" id="WP_188395150.1">
    <property type="nucleotide sequence ID" value="NZ_BMCG01000002.1"/>
</dbReference>
<evidence type="ECO:0000256" key="2">
    <source>
        <dbReference type="ARBA" id="ARBA00007353"/>
    </source>
</evidence>
<dbReference type="GO" id="GO:0016787">
    <property type="term" value="F:hydrolase activity"/>
    <property type="evidence" value="ECO:0007669"/>
    <property type="project" value="UniProtKB-KW"/>
</dbReference>
<comment type="catalytic activity">
    <reaction evidence="9">
        <text>S-methyl-5'-thioadenosine + phosphate = 5-(methylsulfanyl)-alpha-D-ribose 1-phosphate + adenine</text>
        <dbReference type="Rhea" id="RHEA:11852"/>
        <dbReference type="ChEBI" id="CHEBI:16708"/>
        <dbReference type="ChEBI" id="CHEBI:17509"/>
        <dbReference type="ChEBI" id="CHEBI:43474"/>
        <dbReference type="ChEBI" id="CHEBI:58533"/>
        <dbReference type="EC" id="2.4.2.28"/>
    </reaction>
    <physiologicalReaction direction="left-to-right" evidence="9">
        <dbReference type="Rhea" id="RHEA:11853"/>
    </physiologicalReaction>
</comment>
<dbReference type="NCBIfam" id="TIGR00726">
    <property type="entry name" value="peptidoglycan editing factor PgeF"/>
    <property type="match status" value="1"/>
</dbReference>
<comment type="catalytic activity">
    <reaction evidence="1">
        <text>inosine + phosphate = alpha-D-ribose 1-phosphate + hypoxanthine</text>
        <dbReference type="Rhea" id="RHEA:27646"/>
        <dbReference type="ChEBI" id="CHEBI:17368"/>
        <dbReference type="ChEBI" id="CHEBI:17596"/>
        <dbReference type="ChEBI" id="CHEBI:43474"/>
        <dbReference type="ChEBI" id="CHEBI:57720"/>
        <dbReference type="EC" id="2.4.2.1"/>
    </reaction>
    <physiologicalReaction direction="left-to-right" evidence="1">
        <dbReference type="Rhea" id="RHEA:27647"/>
    </physiologicalReaction>
</comment>
<evidence type="ECO:0000256" key="8">
    <source>
        <dbReference type="ARBA" id="ARBA00048968"/>
    </source>
</evidence>
<keyword evidence="12" id="KW-1185">Reference proteome</keyword>
<name>A0A8J2UKE5_9BURK</name>
<dbReference type="InterPro" id="IPR038371">
    <property type="entry name" value="Cu_polyphenol_OxRdtase_sf"/>
</dbReference>
<dbReference type="InterPro" id="IPR011324">
    <property type="entry name" value="Cytotoxic_necrot_fac-like_cat"/>
</dbReference>
<evidence type="ECO:0000313" key="12">
    <source>
        <dbReference type="Proteomes" id="UP000620266"/>
    </source>
</evidence>
<comment type="catalytic activity">
    <reaction evidence="7">
        <text>adenosine + H2O + H(+) = inosine + NH4(+)</text>
        <dbReference type="Rhea" id="RHEA:24408"/>
        <dbReference type="ChEBI" id="CHEBI:15377"/>
        <dbReference type="ChEBI" id="CHEBI:15378"/>
        <dbReference type="ChEBI" id="CHEBI:16335"/>
        <dbReference type="ChEBI" id="CHEBI:17596"/>
        <dbReference type="ChEBI" id="CHEBI:28938"/>
        <dbReference type="EC" id="3.5.4.4"/>
    </reaction>
    <physiologicalReaction direction="left-to-right" evidence="7">
        <dbReference type="Rhea" id="RHEA:24409"/>
    </physiologicalReaction>
</comment>
<reference evidence="11" key="2">
    <citation type="submission" date="2020-09" db="EMBL/GenBank/DDBJ databases">
        <authorList>
            <person name="Sun Q."/>
            <person name="Sedlacek I."/>
        </authorList>
    </citation>
    <scope>NUCLEOTIDE SEQUENCE</scope>
    <source>
        <strain evidence="11">CCM 7086</strain>
    </source>
</reference>
<evidence type="ECO:0000256" key="6">
    <source>
        <dbReference type="ARBA" id="ARBA00022833"/>
    </source>
</evidence>
<accession>A0A8J2UKE5</accession>
<evidence type="ECO:0000256" key="4">
    <source>
        <dbReference type="ARBA" id="ARBA00022723"/>
    </source>
</evidence>
<organism evidence="11 12">
    <name type="scientific">Oxalicibacterium flavum</name>
    <dbReference type="NCBI Taxonomy" id="179467"/>
    <lineage>
        <taxon>Bacteria</taxon>
        <taxon>Pseudomonadati</taxon>
        <taxon>Pseudomonadota</taxon>
        <taxon>Betaproteobacteria</taxon>
        <taxon>Burkholderiales</taxon>
        <taxon>Oxalobacteraceae</taxon>
        <taxon>Oxalicibacterium</taxon>
    </lineage>
</organism>
<dbReference type="CDD" id="cd16833">
    <property type="entry name" value="YfiH"/>
    <property type="match status" value="1"/>
</dbReference>
<dbReference type="PANTHER" id="PTHR30616:SF2">
    <property type="entry name" value="PURINE NUCLEOSIDE PHOSPHORYLASE LACC1"/>
    <property type="match status" value="1"/>
</dbReference>
<dbReference type="EMBL" id="BMCG01000002">
    <property type="protein sequence ID" value="GGC03263.1"/>
    <property type="molecule type" value="Genomic_DNA"/>
</dbReference>
<evidence type="ECO:0000256" key="9">
    <source>
        <dbReference type="ARBA" id="ARBA00049893"/>
    </source>
</evidence>
<evidence type="ECO:0000256" key="3">
    <source>
        <dbReference type="ARBA" id="ARBA00022679"/>
    </source>
</evidence>
<dbReference type="Gene3D" id="3.60.140.10">
    <property type="entry name" value="CNF1/YfiH-like putative cysteine hydrolases"/>
    <property type="match status" value="1"/>
</dbReference>
<dbReference type="PANTHER" id="PTHR30616">
    <property type="entry name" value="UNCHARACTERIZED PROTEIN YFIH"/>
    <property type="match status" value="1"/>
</dbReference>
<dbReference type="SUPFAM" id="SSF64438">
    <property type="entry name" value="CNF1/YfiH-like putative cysteine hydrolases"/>
    <property type="match status" value="1"/>
</dbReference>
<dbReference type="InterPro" id="IPR003730">
    <property type="entry name" value="Cu_polyphenol_OxRdtase"/>
</dbReference>
<dbReference type="Proteomes" id="UP000620266">
    <property type="component" value="Unassembled WGS sequence"/>
</dbReference>
<gene>
    <name evidence="11" type="ORF">GCM10007205_10610</name>
</gene>
<dbReference type="GO" id="GO:0017061">
    <property type="term" value="F:S-methyl-5-thioadenosine phosphorylase activity"/>
    <property type="evidence" value="ECO:0007669"/>
    <property type="project" value="UniProtKB-EC"/>
</dbReference>
<protein>
    <recommendedName>
        <fullName evidence="10">Purine nucleoside phosphorylase</fullName>
    </recommendedName>
</protein>
<evidence type="ECO:0000256" key="7">
    <source>
        <dbReference type="ARBA" id="ARBA00047989"/>
    </source>
</evidence>
<evidence type="ECO:0000256" key="10">
    <source>
        <dbReference type="RuleBase" id="RU361274"/>
    </source>
</evidence>
<proteinExistence type="inferred from homology"/>
<comment type="similarity">
    <text evidence="2 10">Belongs to the purine nucleoside phosphorylase YfiH/LACC1 family.</text>
</comment>